<evidence type="ECO:0000256" key="9">
    <source>
        <dbReference type="PROSITE-ProRule" id="PRU10141"/>
    </source>
</evidence>
<name>A0A6G1KVP3_9PEZI</name>
<feature type="binding site" evidence="9">
    <location>
        <position position="73"/>
    </location>
    <ligand>
        <name>ATP</name>
        <dbReference type="ChEBI" id="CHEBI:30616"/>
    </ligand>
</feature>
<evidence type="ECO:0000256" key="5">
    <source>
        <dbReference type="ARBA" id="ARBA00022777"/>
    </source>
</evidence>
<dbReference type="GO" id="GO:0050684">
    <property type="term" value="P:regulation of mRNA processing"/>
    <property type="evidence" value="ECO:0007669"/>
    <property type="project" value="TreeGrafter"/>
</dbReference>
<dbReference type="Gene3D" id="1.10.510.10">
    <property type="entry name" value="Transferase(Phosphotransferase) domain 1"/>
    <property type="match status" value="1"/>
</dbReference>
<dbReference type="GO" id="GO:0004674">
    <property type="term" value="F:protein serine/threonine kinase activity"/>
    <property type="evidence" value="ECO:0007669"/>
    <property type="project" value="UniProtKB-KW"/>
</dbReference>
<dbReference type="EC" id="2.7.11.1" evidence="1"/>
<keyword evidence="12" id="KW-1185">Reference proteome</keyword>
<evidence type="ECO:0000256" key="8">
    <source>
        <dbReference type="ARBA" id="ARBA00048679"/>
    </source>
</evidence>
<keyword evidence="6 9" id="KW-0067">ATP-binding</keyword>
<keyword evidence="2" id="KW-0723">Serine/threonine-protein kinase</keyword>
<dbReference type="PANTHER" id="PTHR47634">
    <property type="entry name" value="PROTEIN KINASE DOMAIN-CONTAINING PROTEIN-RELATED"/>
    <property type="match status" value="1"/>
</dbReference>
<dbReference type="AlphaFoldDB" id="A0A6G1KVP3"/>
<evidence type="ECO:0000256" key="2">
    <source>
        <dbReference type="ARBA" id="ARBA00022527"/>
    </source>
</evidence>
<gene>
    <name evidence="11" type="ORF">EJ03DRAFT_359095</name>
</gene>
<comment type="catalytic activity">
    <reaction evidence="7">
        <text>L-threonyl-[protein] + ATP = O-phospho-L-threonyl-[protein] + ADP + H(+)</text>
        <dbReference type="Rhea" id="RHEA:46608"/>
        <dbReference type="Rhea" id="RHEA-COMP:11060"/>
        <dbReference type="Rhea" id="RHEA-COMP:11605"/>
        <dbReference type="ChEBI" id="CHEBI:15378"/>
        <dbReference type="ChEBI" id="CHEBI:30013"/>
        <dbReference type="ChEBI" id="CHEBI:30616"/>
        <dbReference type="ChEBI" id="CHEBI:61977"/>
        <dbReference type="ChEBI" id="CHEBI:456216"/>
        <dbReference type="EC" id="2.7.11.1"/>
    </reaction>
</comment>
<sequence length="207" mass="22835">MAAHGHRPFDAPTERLLNAEQIESDHPGGLHSVDIGDTFHAGRYRIVRKLGHGSSSTVWLAQDTRNPRYVAIKILSSEASKACKESAIHRTIAGNKAASGHIVRLLDDFKHHDPNGEHLCLVFEPMGPDIAACAERSLPYWQRRSISKSLLLALQCLHDLKLAHDDTNPGNALLSLTHPIEEPSGRWQVCIYASPKQAQPVCSEVHL</sequence>
<dbReference type="Pfam" id="PF00069">
    <property type="entry name" value="Pkinase"/>
    <property type="match status" value="1"/>
</dbReference>
<reference evidence="11" key="1">
    <citation type="journal article" date="2020" name="Stud. Mycol.">
        <title>101 Dothideomycetes genomes: a test case for predicting lifestyles and emergence of pathogens.</title>
        <authorList>
            <person name="Haridas S."/>
            <person name="Albert R."/>
            <person name="Binder M."/>
            <person name="Bloem J."/>
            <person name="Labutti K."/>
            <person name="Salamov A."/>
            <person name="Andreopoulos B."/>
            <person name="Baker S."/>
            <person name="Barry K."/>
            <person name="Bills G."/>
            <person name="Bluhm B."/>
            <person name="Cannon C."/>
            <person name="Castanera R."/>
            <person name="Culley D."/>
            <person name="Daum C."/>
            <person name="Ezra D."/>
            <person name="Gonzalez J."/>
            <person name="Henrissat B."/>
            <person name="Kuo A."/>
            <person name="Liang C."/>
            <person name="Lipzen A."/>
            <person name="Lutzoni F."/>
            <person name="Magnuson J."/>
            <person name="Mondo S."/>
            <person name="Nolan M."/>
            <person name="Ohm R."/>
            <person name="Pangilinan J."/>
            <person name="Park H.-J."/>
            <person name="Ramirez L."/>
            <person name="Alfaro M."/>
            <person name="Sun H."/>
            <person name="Tritt A."/>
            <person name="Yoshinaga Y."/>
            <person name="Zwiers L.-H."/>
            <person name="Turgeon B."/>
            <person name="Goodwin S."/>
            <person name="Spatafora J."/>
            <person name="Crous P."/>
            <person name="Grigoriev I."/>
        </authorList>
    </citation>
    <scope>NUCLEOTIDE SEQUENCE</scope>
    <source>
        <strain evidence="11">CBS 116005</strain>
    </source>
</reference>
<protein>
    <recommendedName>
        <fullName evidence="1">non-specific serine/threonine protein kinase</fullName>
        <ecNumber evidence="1">2.7.11.1</ecNumber>
    </recommendedName>
</protein>
<organism evidence="11 12">
    <name type="scientific">Teratosphaeria nubilosa</name>
    <dbReference type="NCBI Taxonomy" id="161662"/>
    <lineage>
        <taxon>Eukaryota</taxon>
        <taxon>Fungi</taxon>
        <taxon>Dikarya</taxon>
        <taxon>Ascomycota</taxon>
        <taxon>Pezizomycotina</taxon>
        <taxon>Dothideomycetes</taxon>
        <taxon>Dothideomycetidae</taxon>
        <taxon>Mycosphaerellales</taxon>
        <taxon>Teratosphaeriaceae</taxon>
        <taxon>Teratosphaeria</taxon>
    </lineage>
</organism>
<evidence type="ECO:0000256" key="4">
    <source>
        <dbReference type="ARBA" id="ARBA00022741"/>
    </source>
</evidence>
<dbReference type="PANTHER" id="PTHR47634:SF9">
    <property type="entry name" value="PROTEIN KINASE DOMAIN-CONTAINING PROTEIN-RELATED"/>
    <property type="match status" value="1"/>
</dbReference>
<accession>A0A6G1KVP3</accession>
<evidence type="ECO:0000313" key="12">
    <source>
        <dbReference type="Proteomes" id="UP000799436"/>
    </source>
</evidence>
<dbReference type="Proteomes" id="UP000799436">
    <property type="component" value="Unassembled WGS sequence"/>
</dbReference>
<evidence type="ECO:0000256" key="7">
    <source>
        <dbReference type="ARBA" id="ARBA00047899"/>
    </source>
</evidence>
<keyword evidence="3" id="KW-0808">Transferase</keyword>
<dbReference type="InterPro" id="IPR051334">
    <property type="entry name" value="SRPK"/>
</dbReference>
<evidence type="ECO:0000256" key="1">
    <source>
        <dbReference type="ARBA" id="ARBA00012513"/>
    </source>
</evidence>
<dbReference type="OrthoDB" id="5979581at2759"/>
<dbReference type="EMBL" id="ML995939">
    <property type="protein sequence ID" value="KAF2764114.1"/>
    <property type="molecule type" value="Genomic_DNA"/>
</dbReference>
<keyword evidence="4 9" id="KW-0547">Nucleotide-binding</keyword>
<dbReference type="SMART" id="SM00220">
    <property type="entry name" value="S_TKc"/>
    <property type="match status" value="1"/>
</dbReference>
<keyword evidence="5 11" id="KW-0418">Kinase</keyword>
<dbReference type="InterPro" id="IPR011009">
    <property type="entry name" value="Kinase-like_dom_sf"/>
</dbReference>
<evidence type="ECO:0000256" key="3">
    <source>
        <dbReference type="ARBA" id="ARBA00022679"/>
    </source>
</evidence>
<proteinExistence type="predicted"/>
<feature type="domain" description="Protein kinase" evidence="10">
    <location>
        <begin position="44"/>
        <end position="207"/>
    </location>
</feature>
<evidence type="ECO:0000313" key="11">
    <source>
        <dbReference type="EMBL" id="KAF2764114.1"/>
    </source>
</evidence>
<evidence type="ECO:0000259" key="10">
    <source>
        <dbReference type="PROSITE" id="PS50011"/>
    </source>
</evidence>
<dbReference type="SUPFAM" id="SSF56112">
    <property type="entry name" value="Protein kinase-like (PK-like)"/>
    <property type="match status" value="1"/>
</dbReference>
<evidence type="ECO:0000256" key="6">
    <source>
        <dbReference type="ARBA" id="ARBA00022840"/>
    </source>
</evidence>
<dbReference type="GO" id="GO:0000245">
    <property type="term" value="P:spliceosomal complex assembly"/>
    <property type="evidence" value="ECO:0007669"/>
    <property type="project" value="TreeGrafter"/>
</dbReference>
<dbReference type="InterPro" id="IPR000719">
    <property type="entry name" value="Prot_kinase_dom"/>
</dbReference>
<dbReference type="Gene3D" id="3.30.200.20">
    <property type="entry name" value="Phosphorylase Kinase, domain 1"/>
    <property type="match status" value="1"/>
</dbReference>
<dbReference type="PROSITE" id="PS50011">
    <property type="entry name" value="PROTEIN_KINASE_DOM"/>
    <property type="match status" value="1"/>
</dbReference>
<dbReference type="InterPro" id="IPR017441">
    <property type="entry name" value="Protein_kinase_ATP_BS"/>
</dbReference>
<dbReference type="GO" id="GO:0005524">
    <property type="term" value="F:ATP binding"/>
    <property type="evidence" value="ECO:0007669"/>
    <property type="project" value="UniProtKB-UniRule"/>
</dbReference>
<comment type="catalytic activity">
    <reaction evidence="8">
        <text>L-seryl-[protein] + ATP = O-phospho-L-seryl-[protein] + ADP + H(+)</text>
        <dbReference type="Rhea" id="RHEA:17989"/>
        <dbReference type="Rhea" id="RHEA-COMP:9863"/>
        <dbReference type="Rhea" id="RHEA-COMP:11604"/>
        <dbReference type="ChEBI" id="CHEBI:15378"/>
        <dbReference type="ChEBI" id="CHEBI:29999"/>
        <dbReference type="ChEBI" id="CHEBI:30616"/>
        <dbReference type="ChEBI" id="CHEBI:83421"/>
        <dbReference type="ChEBI" id="CHEBI:456216"/>
        <dbReference type="EC" id="2.7.11.1"/>
    </reaction>
</comment>
<dbReference type="PROSITE" id="PS00107">
    <property type="entry name" value="PROTEIN_KINASE_ATP"/>
    <property type="match status" value="1"/>
</dbReference>